<accession>A0AA48KDK9</accession>
<keyword evidence="4" id="KW-1185">Reference proteome</keyword>
<dbReference type="InterPro" id="IPR019999">
    <property type="entry name" value="Anth_synth_I-like"/>
</dbReference>
<organism evidence="3 4">
    <name type="scientific">Mesoterricola sediminis</name>
    <dbReference type="NCBI Taxonomy" id="2927980"/>
    <lineage>
        <taxon>Bacteria</taxon>
        <taxon>Pseudomonadati</taxon>
        <taxon>Acidobacteriota</taxon>
        <taxon>Holophagae</taxon>
        <taxon>Holophagales</taxon>
        <taxon>Holophagaceae</taxon>
        <taxon>Mesoterricola</taxon>
    </lineage>
</organism>
<proteinExistence type="predicted"/>
<protein>
    <submittedName>
        <fullName evidence="3">Anthranilate synthase component I</fullName>
    </submittedName>
</protein>
<dbReference type="RefSeq" id="WP_316410135.1">
    <property type="nucleotide sequence ID" value="NZ_AP027081.1"/>
</dbReference>
<dbReference type="GO" id="GO:0000162">
    <property type="term" value="P:L-tryptophan biosynthetic process"/>
    <property type="evidence" value="ECO:0007669"/>
    <property type="project" value="TreeGrafter"/>
</dbReference>
<dbReference type="Gene3D" id="3.60.120.10">
    <property type="entry name" value="Anthranilate synthase"/>
    <property type="match status" value="1"/>
</dbReference>
<dbReference type="SUPFAM" id="SSF56322">
    <property type="entry name" value="ADC synthase"/>
    <property type="match status" value="1"/>
</dbReference>
<feature type="domain" description="Anthranilate synthase component I N-terminal" evidence="2">
    <location>
        <begin position="18"/>
        <end position="157"/>
    </location>
</feature>
<dbReference type="EMBL" id="AP027081">
    <property type="protein sequence ID" value="BDU77180.1"/>
    <property type="molecule type" value="Genomic_DNA"/>
</dbReference>
<dbReference type="Proteomes" id="UP001228113">
    <property type="component" value="Chromosome"/>
</dbReference>
<dbReference type="AlphaFoldDB" id="A0AA48KDK9"/>
<gene>
    <name evidence="3" type="primary">trpE</name>
    <name evidence="3" type="ORF">METESE_21380</name>
</gene>
<dbReference type="PANTHER" id="PTHR11236">
    <property type="entry name" value="AMINOBENZOATE/ANTHRANILATE SYNTHASE"/>
    <property type="match status" value="1"/>
</dbReference>
<dbReference type="Pfam" id="PF04715">
    <property type="entry name" value="Anth_synt_I_N"/>
    <property type="match status" value="1"/>
</dbReference>
<dbReference type="InterPro" id="IPR005801">
    <property type="entry name" value="ADC_synthase"/>
</dbReference>
<dbReference type="InterPro" id="IPR006805">
    <property type="entry name" value="Anth_synth_I_N"/>
</dbReference>
<sequence length="463" mass="49584">MHPTPTSAPPLVMAFPADLTTPVRAFLALTEPGQDAYLLESVTGGESQARFSFIGLDAVEVFEAGTTAALVRDGRRTELPSPPLEALAAWAASLRAETPEVPVPFLGGAVGWADFSAFALAEPALAGAFPGARAPRLRFGRFASGLVLDHLKQQGYLYHFPEAGHGEARLRDLAARLEGALPERPGPPVFTPTRRPDRAHFGRGFAAVQEAILAGDAYQVVLSEPFEGTFAGDPFEVYRRLRRLNPSPYHFFVSLGGRQLVGASPEMLVRVEGRGVATVPIAGTRRRTGDAAEDDRLAEELKADPKERAEHAMLVDLSRNDLGRVCEHGSVTVPVREQVERFSHVMHMISEVHGRLRTGLRPLDALWSAFPAGTLSGAPKISATRILSALEGEDRGAYGGGVGILDRTGNLEIAITIRSLEIHAGRARFRAGAGIVADSAEASEWEEIHAKAGVLLEALGASR</sequence>
<feature type="domain" description="Chorismate-utilising enzyme C-terminal" evidence="1">
    <location>
        <begin position="198"/>
        <end position="451"/>
    </location>
</feature>
<dbReference type="Pfam" id="PF00425">
    <property type="entry name" value="Chorismate_bind"/>
    <property type="match status" value="1"/>
</dbReference>
<reference evidence="3" key="1">
    <citation type="journal article" date="2023" name="Int. J. Syst. Evol. Microbiol.">
        <title>Mesoterricola silvestris gen. nov., sp. nov., Mesoterricola sediminis sp. nov., Geothrix oryzae sp. nov., Geothrix edaphica sp. nov., Geothrix rubra sp. nov., and Geothrix limicola sp. nov., six novel members of Acidobacteriota isolated from soils.</title>
        <authorList>
            <person name="Itoh H."/>
            <person name="Sugisawa Y."/>
            <person name="Mise K."/>
            <person name="Xu Z."/>
            <person name="Kuniyasu M."/>
            <person name="Ushijima N."/>
            <person name="Kawano K."/>
            <person name="Kobayashi E."/>
            <person name="Shiratori Y."/>
            <person name="Masuda Y."/>
            <person name="Senoo K."/>
        </authorList>
    </citation>
    <scope>NUCLEOTIDE SEQUENCE</scope>
    <source>
        <strain evidence="3">W786</strain>
    </source>
</reference>
<dbReference type="PRINTS" id="PR00095">
    <property type="entry name" value="ANTSNTHASEI"/>
</dbReference>
<evidence type="ECO:0000259" key="1">
    <source>
        <dbReference type="Pfam" id="PF00425"/>
    </source>
</evidence>
<dbReference type="InterPro" id="IPR015890">
    <property type="entry name" value="Chorismate_C"/>
</dbReference>
<dbReference type="PANTHER" id="PTHR11236:SF9">
    <property type="entry name" value="ANTHRANILATE SYNTHASE COMPONENT 1"/>
    <property type="match status" value="1"/>
</dbReference>
<name>A0AA48KDK9_9BACT</name>
<evidence type="ECO:0000313" key="4">
    <source>
        <dbReference type="Proteomes" id="UP001228113"/>
    </source>
</evidence>
<dbReference type="KEGG" id="msea:METESE_21380"/>
<evidence type="ECO:0000313" key="3">
    <source>
        <dbReference type="EMBL" id="BDU77180.1"/>
    </source>
</evidence>
<evidence type="ECO:0000259" key="2">
    <source>
        <dbReference type="Pfam" id="PF04715"/>
    </source>
</evidence>